<sequence length="87" mass="9920">MANIDKLVSYAELKLGQIGKDYREHHGEEETHEIEPSSYEVSGANIIVHYHSDQYTIDLNKAGLKDAVTESDTQEVVERLNEFFDHA</sequence>
<evidence type="ECO:0000313" key="2">
    <source>
        <dbReference type="Proteomes" id="UP000233482"/>
    </source>
</evidence>
<comment type="caution">
    <text evidence="1">The sequence shown here is derived from an EMBL/GenBank/DDBJ whole genome shotgun (WGS) entry which is preliminary data.</text>
</comment>
<dbReference type="EMBL" id="PIXC01000021">
    <property type="protein sequence ID" value="PKE25603.1"/>
    <property type="molecule type" value="Genomic_DNA"/>
</dbReference>
<protein>
    <submittedName>
        <fullName evidence="1">Uncharacterized protein</fullName>
    </submittedName>
</protein>
<dbReference type="AlphaFoldDB" id="A0A2N0VPL9"/>
<dbReference type="RefSeq" id="WP_041636117.1">
    <property type="nucleotide sequence ID" value="NZ_CABFNV010000003.1"/>
</dbReference>
<dbReference type="Proteomes" id="UP000233482">
    <property type="component" value="Unassembled WGS sequence"/>
</dbReference>
<gene>
    <name evidence="1" type="ORF">CW686_09240</name>
</gene>
<organism evidence="1 2">
    <name type="scientific">Macrococcoides caseolyticum</name>
    <dbReference type="NCBI Taxonomy" id="69966"/>
    <lineage>
        <taxon>Bacteria</taxon>
        <taxon>Bacillati</taxon>
        <taxon>Bacillota</taxon>
        <taxon>Bacilli</taxon>
        <taxon>Bacillales</taxon>
        <taxon>Staphylococcaceae</taxon>
        <taxon>Macrococcoides</taxon>
    </lineage>
</organism>
<accession>A0A2N0VPL9</accession>
<evidence type="ECO:0000313" key="1">
    <source>
        <dbReference type="EMBL" id="PKE25603.1"/>
    </source>
</evidence>
<proteinExistence type="predicted"/>
<reference evidence="1 2" key="1">
    <citation type="submission" date="2017-12" db="EMBL/GenBank/DDBJ databases">
        <title>Genomics of Macrococcus caseolyticus.</title>
        <authorList>
            <person name="MacFadyen A.C."/>
            <person name="Paterson G.K."/>
        </authorList>
    </citation>
    <scope>NUCLEOTIDE SEQUENCE [LARGE SCALE GENOMIC DNA]</scope>
    <source>
        <strain evidence="1 2">5788_EF188</strain>
    </source>
</reference>
<name>A0A2N0VPL9_9STAP</name>